<feature type="transmembrane region" description="Helical" evidence="1">
    <location>
        <begin position="12"/>
        <end position="36"/>
    </location>
</feature>
<gene>
    <name evidence="3" type="ORF">QO014_001991</name>
</gene>
<feature type="transmembrane region" description="Helical" evidence="1">
    <location>
        <begin position="139"/>
        <end position="156"/>
    </location>
</feature>
<accession>A0ABU0H814</accession>
<proteinExistence type="predicted"/>
<feature type="transmembrane region" description="Helical" evidence="1">
    <location>
        <begin position="114"/>
        <end position="132"/>
    </location>
</feature>
<dbReference type="InterPro" id="IPR037185">
    <property type="entry name" value="EmrE-like"/>
</dbReference>
<reference evidence="3 4" key="1">
    <citation type="submission" date="2023-07" db="EMBL/GenBank/DDBJ databases">
        <title>Genomic Encyclopedia of Type Strains, Phase IV (KMG-IV): sequencing the most valuable type-strain genomes for metagenomic binning, comparative biology and taxonomic classification.</title>
        <authorList>
            <person name="Goeker M."/>
        </authorList>
    </citation>
    <scope>NUCLEOTIDE SEQUENCE [LARGE SCALE GENOMIC DNA]</scope>
    <source>
        <strain evidence="3 4">B6-8</strain>
    </source>
</reference>
<dbReference type="Pfam" id="PF00892">
    <property type="entry name" value="EamA"/>
    <property type="match status" value="2"/>
</dbReference>
<sequence>MSSLPRPAASHSSSFALSGTTLGIGLMVLGILLYSINDAMGKWLVGAYSVGMILLVRSLGALIVLAPFAHRDGGIGALLHAPHRGLQLLRVALSTTEIGFFYWAVSYMPLADTMTYYLAGPIYVAAMSAIFLKEKIDGARWAAILVGFVGVIIVLNPSSSTLSWPALIAITGSFVYSVLMIVTRQLRGTADSTLLVFSTGAAFLAGAVLAPFQWVTPTPRDLALLLLLGVVALFASFCVNRSLKLAPASVVVPYQYTMLIWAVIFGYIFFNDTPKMSVLIGAAIIIASGLFIFFREQTRTPPGVPDELAEEVAPSNPAQP</sequence>
<feature type="transmembrane region" description="Helical" evidence="1">
    <location>
        <begin position="194"/>
        <end position="216"/>
    </location>
</feature>
<dbReference type="Proteomes" id="UP001241603">
    <property type="component" value="Unassembled WGS sequence"/>
</dbReference>
<comment type="caution">
    <text evidence="3">The sequence shown here is derived from an EMBL/GenBank/DDBJ whole genome shotgun (WGS) entry which is preliminary data.</text>
</comment>
<protein>
    <submittedName>
        <fullName evidence="3">Drug/metabolite transporter (DMT)-like permease</fullName>
    </submittedName>
</protein>
<keyword evidence="1" id="KW-1133">Transmembrane helix</keyword>
<evidence type="ECO:0000313" key="3">
    <source>
        <dbReference type="EMBL" id="MDQ0437606.1"/>
    </source>
</evidence>
<evidence type="ECO:0000259" key="2">
    <source>
        <dbReference type="Pfam" id="PF00892"/>
    </source>
</evidence>
<dbReference type="InterPro" id="IPR000620">
    <property type="entry name" value="EamA_dom"/>
</dbReference>
<organism evidence="3 4">
    <name type="scientific">Kaistia dalseonensis</name>
    <dbReference type="NCBI Taxonomy" id="410840"/>
    <lineage>
        <taxon>Bacteria</taxon>
        <taxon>Pseudomonadati</taxon>
        <taxon>Pseudomonadota</taxon>
        <taxon>Alphaproteobacteria</taxon>
        <taxon>Hyphomicrobiales</taxon>
        <taxon>Kaistiaceae</taxon>
        <taxon>Kaistia</taxon>
    </lineage>
</organism>
<feature type="transmembrane region" description="Helical" evidence="1">
    <location>
        <begin position="48"/>
        <end position="68"/>
    </location>
</feature>
<keyword evidence="4" id="KW-1185">Reference proteome</keyword>
<keyword evidence="1" id="KW-0812">Transmembrane</keyword>
<feature type="transmembrane region" description="Helical" evidence="1">
    <location>
        <begin position="276"/>
        <end position="294"/>
    </location>
</feature>
<dbReference type="PANTHER" id="PTHR22911">
    <property type="entry name" value="ACYL-MALONYL CONDENSING ENZYME-RELATED"/>
    <property type="match status" value="1"/>
</dbReference>
<dbReference type="PANTHER" id="PTHR22911:SF135">
    <property type="entry name" value="BLR4310 PROTEIN"/>
    <property type="match status" value="1"/>
</dbReference>
<evidence type="ECO:0000313" key="4">
    <source>
        <dbReference type="Proteomes" id="UP001241603"/>
    </source>
</evidence>
<dbReference type="EMBL" id="JAUSVO010000002">
    <property type="protein sequence ID" value="MDQ0437606.1"/>
    <property type="molecule type" value="Genomic_DNA"/>
</dbReference>
<feature type="domain" description="EamA" evidence="2">
    <location>
        <begin position="22"/>
        <end position="155"/>
    </location>
</feature>
<evidence type="ECO:0000256" key="1">
    <source>
        <dbReference type="SAM" id="Phobius"/>
    </source>
</evidence>
<feature type="transmembrane region" description="Helical" evidence="1">
    <location>
        <begin position="222"/>
        <end position="239"/>
    </location>
</feature>
<feature type="domain" description="EamA" evidence="2">
    <location>
        <begin position="164"/>
        <end position="293"/>
    </location>
</feature>
<dbReference type="Gene3D" id="1.10.3730.20">
    <property type="match status" value="1"/>
</dbReference>
<dbReference type="SUPFAM" id="SSF103481">
    <property type="entry name" value="Multidrug resistance efflux transporter EmrE"/>
    <property type="match status" value="2"/>
</dbReference>
<feature type="transmembrane region" description="Helical" evidence="1">
    <location>
        <begin position="251"/>
        <end position="270"/>
    </location>
</feature>
<name>A0ABU0H814_9HYPH</name>
<feature type="transmembrane region" description="Helical" evidence="1">
    <location>
        <begin position="162"/>
        <end position="182"/>
    </location>
</feature>
<keyword evidence="1" id="KW-0472">Membrane</keyword>